<reference evidence="2" key="2">
    <citation type="submission" date="2021-01" db="UniProtKB">
        <authorList>
            <consortium name="EnsemblPlants"/>
        </authorList>
    </citation>
    <scope>IDENTIFICATION</scope>
</reference>
<reference evidence="2 3" key="1">
    <citation type="journal article" date="2016" name="G3 (Bethesda)">
        <title>First Draft Assembly and Annotation of the Genome of a California Endemic Oak Quercus lobata Nee (Fagaceae).</title>
        <authorList>
            <person name="Sork V.L."/>
            <person name="Fitz-Gibbon S.T."/>
            <person name="Puiu D."/>
            <person name="Crepeau M."/>
            <person name="Gugger P.F."/>
            <person name="Sherman R."/>
            <person name="Stevens K."/>
            <person name="Langley C.H."/>
            <person name="Pellegrini M."/>
            <person name="Salzberg S.L."/>
        </authorList>
    </citation>
    <scope>NUCLEOTIDE SEQUENCE [LARGE SCALE GENOMIC DNA]</scope>
    <source>
        <strain evidence="2 3">cv. SW786</strain>
    </source>
</reference>
<keyword evidence="3" id="KW-1185">Reference proteome</keyword>
<dbReference type="Pfam" id="PF13963">
    <property type="entry name" value="Transpos_assoc"/>
    <property type="match status" value="1"/>
</dbReference>
<name>A0A7N2LJK8_QUELO</name>
<dbReference type="InterPro" id="IPR029480">
    <property type="entry name" value="Transpos_assoc"/>
</dbReference>
<dbReference type="Proteomes" id="UP000594261">
    <property type="component" value="Chromosome 4"/>
</dbReference>
<organism evidence="2 3">
    <name type="scientific">Quercus lobata</name>
    <name type="common">Valley oak</name>
    <dbReference type="NCBI Taxonomy" id="97700"/>
    <lineage>
        <taxon>Eukaryota</taxon>
        <taxon>Viridiplantae</taxon>
        <taxon>Streptophyta</taxon>
        <taxon>Embryophyta</taxon>
        <taxon>Tracheophyta</taxon>
        <taxon>Spermatophyta</taxon>
        <taxon>Magnoliopsida</taxon>
        <taxon>eudicotyledons</taxon>
        <taxon>Gunneridae</taxon>
        <taxon>Pentapetalae</taxon>
        <taxon>rosids</taxon>
        <taxon>fabids</taxon>
        <taxon>Fagales</taxon>
        <taxon>Fagaceae</taxon>
        <taxon>Quercus</taxon>
    </lineage>
</organism>
<feature type="domain" description="Transposase-associated" evidence="1">
    <location>
        <begin position="10"/>
        <end position="75"/>
    </location>
</feature>
<dbReference type="Gramene" id="QL04p069203:mrna">
    <property type="protein sequence ID" value="QL04p069203:mrna"/>
    <property type="gene ID" value="QL04p069203"/>
</dbReference>
<sequence>MTLGKTLDGRLSHPYIEGVNAFINFARAVVNLSGNILCPCIHYVNCYRQSPHTVRIHLLHRGITQSYINWYNHGESRILIENIYDNEMLDGDHMDGIDALVGDRIRGEPRNATEDEKMRHFDKLEEDAKRELYPGCTNYSILKFVIEMLNVKVMTNLSNKGLDMMLELLTKVLPKGNLIPRSTYEAKKILRDLGAQGKKIPYKVLRYFLLIPRLRRLYMSSQRAKDIRWYIDKRVDDGIMRHSADSEEWKEFNLQHPNFALEPRNVRLGLVTDEFNHFRNMNNNYSMWPVILIPYNLPPWLVMKEPYFILSLLIPGPHQPGNEIDIYLKPLVDELNELWKECVETYDPYSKEHFQMRVTLLWTIHDYPRFSNMSGWRTKGYHSCYTCNNEPYSEGLESKIGFINHRAYLPMEHCWRHSWLHNGLSEKQKRSLELQVGKIQEQLDRMSNIILGKHPSNKKRQFIGEPNWSKVNILYKLSYWKNKKLKHNIDVMHVEKNISKSTYGTLLGIEGRNKDTNKAWIDLQNMNFRHTLHLKQCPDESYDKP</sequence>
<dbReference type="EnsemblPlants" id="QL04p069203:mrna">
    <property type="protein sequence ID" value="QL04p069203:mrna"/>
    <property type="gene ID" value="QL04p069203"/>
</dbReference>
<dbReference type="InterPro" id="IPR004242">
    <property type="entry name" value="Transposase_21"/>
</dbReference>
<proteinExistence type="predicted"/>
<dbReference type="AlphaFoldDB" id="A0A7N2LJK8"/>
<dbReference type="PANTHER" id="PTHR10775">
    <property type="entry name" value="OS08G0208400 PROTEIN"/>
    <property type="match status" value="1"/>
</dbReference>
<evidence type="ECO:0000313" key="2">
    <source>
        <dbReference type="EnsemblPlants" id="QL04p069203:mrna"/>
    </source>
</evidence>
<dbReference type="OMA" id="INHRAYL"/>
<evidence type="ECO:0000313" key="3">
    <source>
        <dbReference type="Proteomes" id="UP000594261"/>
    </source>
</evidence>
<dbReference type="InParanoid" id="A0A7N2LJK8"/>
<protein>
    <recommendedName>
        <fullName evidence="1">Transposase-associated domain-containing protein</fullName>
    </recommendedName>
</protein>
<accession>A0A7N2LJK8</accession>
<dbReference type="PANTHER" id="PTHR10775:SF185">
    <property type="entry name" value="OS08G0208400 PROTEIN"/>
    <property type="match status" value="1"/>
</dbReference>
<evidence type="ECO:0000259" key="1">
    <source>
        <dbReference type="Pfam" id="PF13963"/>
    </source>
</evidence>
<dbReference type="EMBL" id="LRBV02000004">
    <property type="status" value="NOT_ANNOTATED_CDS"/>
    <property type="molecule type" value="Genomic_DNA"/>
</dbReference>
<dbReference type="Pfam" id="PF02992">
    <property type="entry name" value="Transposase_21"/>
    <property type="match status" value="1"/>
</dbReference>